<evidence type="ECO:0000313" key="1">
    <source>
        <dbReference type="EMBL" id="KAK0453605.1"/>
    </source>
</evidence>
<gene>
    <name evidence="1" type="ORF">EV421DRAFT_695329</name>
</gene>
<dbReference type="EMBL" id="JAUEPT010000003">
    <property type="protein sequence ID" value="KAK0453605.1"/>
    <property type="molecule type" value="Genomic_DNA"/>
</dbReference>
<dbReference type="AlphaFoldDB" id="A0AA39N1E2"/>
<name>A0AA39N1E2_9AGAR</name>
<sequence length="171" mass="19833">MWLYYVPLFLLGHIHSSLHHDVVLMFVSIYSSYNCYPKIFKDVSHPLRITDFYYTLDPEHLCSAQEVLRLRRSCMSVESNVWKTLGQPTFFTTPYAPPNARRWAQPWSATGLERKPFDRIERRSPERLISGAISIHNVRKTAHIAPVNTTTNSLGRADAELTQFLIRCSIH</sequence>
<dbReference type="Proteomes" id="UP001175226">
    <property type="component" value="Unassembled WGS sequence"/>
</dbReference>
<proteinExistence type="predicted"/>
<keyword evidence="2" id="KW-1185">Reference proteome</keyword>
<reference evidence="1" key="1">
    <citation type="submission" date="2023-06" db="EMBL/GenBank/DDBJ databases">
        <authorList>
            <consortium name="Lawrence Berkeley National Laboratory"/>
            <person name="Ahrendt S."/>
            <person name="Sahu N."/>
            <person name="Indic B."/>
            <person name="Wong-Bajracharya J."/>
            <person name="Merenyi Z."/>
            <person name="Ke H.-M."/>
            <person name="Monk M."/>
            <person name="Kocsube S."/>
            <person name="Drula E."/>
            <person name="Lipzen A."/>
            <person name="Balint B."/>
            <person name="Henrissat B."/>
            <person name="Andreopoulos B."/>
            <person name="Martin F.M."/>
            <person name="Harder C.B."/>
            <person name="Rigling D."/>
            <person name="Ford K.L."/>
            <person name="Foster G.D."/>
            <person name="Pangilinan J."/>
            <person name="Papanicolaou A."/>
            <person name="Barry K."/>
            <person name="LaButti K."/>
            <person name="Viragh M."/>
            <person name="Koriabine M."/>
            <person name="Yan M."/>
            <person name="Riley R."/>
            <person name="Champramary S."/>
            <person name="Plett K.L."/>
            <person name="Tsai I.J."/>
            <person name="Slot J."/>
            <person name="Sipos G."/>
            <person name="Plett J."/>
            <person name="Nagy L.G."/>
            <person name="Grigoriev I.V."/>
        </authorList>
    </citation>
    <scope>NUCLEOTIDE SEQUENCE</scope>
    <source>
        <strain evidence="1">FPL87.14</strain>
    </source>
</reference>
<evidence type="ECO:0000313" key="2">
    <source>
        <dbReference type="Proteomes" id="UP001175226"/>
    </source>
</evidence>
<accession>A0AA39N1E2</accession>
<comment type="caution">
    <text evidence="1">The sequence shown here is derived from an EMBL/GenBank/DDBJ whole genome shotgun (WGS) entry which is preliminary data.</text>
</comment>
<organism evidence="1 2">
    <name type="scientific">Armillaria borealis</name>
    <dbReference type="NCBI Taxonomy" id="47425"/>
    <lineage>
        <taxon>Eukaryota</taxon>
        <taxon>Fungi</taxon>
        <taxon>Dikarya</taxon>
        <taxon>Basidiomycota</taxon>
        <taxon>Agaricomycotina</taxon>
        <taxon>Agaricomycetes</taxon>
        <taxon>Agaricomycetidae</taxon>
        <taxon>Agaricales</taxon>
        <taxon>Marasmiineae</taxon>
        <taxon>Physalacriaceae</taxon>
        <taxon>Armillaria</taxon>
    </lineage>
</organism>
<protein>
    <submittedName>
        <fullName evidence="1">Uncharacterized protein</fullName>
    </submittedName>
</protein>